<keyword evidence="1" id="KW-1133">Transmembrane helix</keyword>
<dbReference type="AlphaFoldDB" id="A0A226F4V4"/>
<keyword evidence="1" id="KW-0472">Membrane</keyword>
<dbReference type="Proteomes" id="UP000198287">
    <property type="component" value="Unassembled WGS sequence"/>
</dbReference>
<sequence length="397" mass="45585">MGLFKRHVLFRMKNALLTKAYKMNLLTFEVLCAFCTVPLKISWEEEKVVEVRGKLRLTVIKLLDLFHFGRTAQFLVGFGLRMAGLQVGPSGKYVMTDKLLDYGWMGPIMCTILYRFEFRRKAKQIVDLMNETHQLEREAEEDGKVYTYSAYSCVFSVPMAAGMFSMLNPCEPAFVSWQFLACNSTTWTPSTDQELNIVRISGLIETLVWYQIITLGTMANLSTMFYLALALRAFMVNAAKTKIAYFGEVTLQYYRRYQVYSTLLNYCMSHVVTPTTICAWTTILIMGWYTMLRYFGRVSFALYTIHSQLALNGVICLLTEFKSAGDAHDYSRSLLYDWRFSLGKNTNLKLSKRWLKSCAPLKVRIGATNYFERSTPMIIGSLCVEQVTNLIMAEAKK</sequence>
<dbReference type="EMBL" id="LNIX01000001">
    <property type="protein sequence ID" value="OXA64468.1"/>
    <property type="molecule type" value="Genomic_DNA"/>
</dbReference>
<keyword evidence="3" id="KW-1185">Reference proteome</keyword>
<gene>
    <name evidence="2" type="ORF">Fcan01_00360</name>
</gene>
<evidence type="ECO:0000313" key="3">
    <source>
        <dbReference type="Proteomes" id="UP000198287"/>
    </source>
</evidence>
<reference evidence="2 3" key="1">
    <citation type="submission" date="2015-12" db="EMBL/GenBank/DDBJ databases">
        <title>The genome of Folsomia candida.</title>
        <authorList>
            <person name="Faddeeva A."/>
            <person name="Derks M.F."/>
            <person name="Anvar Y."/>
            <person name="Smit S."/>
            <person name="Van Straalen N."/>
            <person name="Roelofs D."/>
        </authorList>
    </citation>
    <scope>NUCLEOTIDE SEQUENCE [LARGE SCALE GENOMIC DNA]</scope>
    <source>
        <strain evidence="2 3">VU population</strain>
        <tissue evidence="2">Whole body</tissue>
    </source>
</reference>
<evidence type="ECO:0000256" key="1">
    <source>
        <dbReference type="SAM" id="Phobius"/>
    </source>
</evidence>
<protein>
    <recommendedName>
        <fullName evidence="4">Odorant receptor</fullName>
    </recommendedName>
</protein>
<evidence type="ECO:0008006" key="4">
    <source>
        <dbReference type="Google" id="ProtNLM"/>
    </source>
</evidence>
<name>A0A226F4V4_FOLCA</name>
<feature type="transmembrane region" description="Helical" evidence="1">
    <location>
        <begin position="263"/>
        <end position="288"/>
    </location>
</feature>
<keyword evidence="1" id="KW-0812">Transmembrane</keyword>
<evidence type="ECO:0000313" key="2">
    <source>
        <dbReference type="EMBL" id="OXA64468.1"/>
    </source>
</evidence>
<feature type="transmembrane region" description="Helical" evidence="1">
    <location>
        <begin position="208"/>
        <end position="231"/>
    </location>
</feature>
<accession>A0A226F4V4</accession>
<organism evidence="2 3">
    <name type="scientific">Folsomia candida</name>
    <name type="common">Springtail</name>
    <dbReference type="NCBI Taxonomy" id="158441"/>
    <lineage>
        <taxon>Eukaryota</taxon>
        <taxon>Metazoa</taxon>
        <taxon>Ecdysozoa</taxon>
        <taxon>Arthropoda</taxon>
        <taxon>Hexapoda</taxon>
        <taxon>Collembola</taxon>
        <taxon>Entomobryomorpha</taxon>
        <taxon>Isotomoidea</taxon>
        <taxon>Isotomidae</taxon>
        <taxon>Proisotominae</taxon>
        <taxon>Folsomia</taxon>
    </lineage>
</organism>
<comment type="caution">
    <text evidence="2">The sequence shown here is derived from an EMBL/GenBank/DDBJ whole genome shotgun (WGS) entry which is preliminary data.</text>
</comment>
<proteinExistence type="predicted"/>